<dbReference type="PATRIC" id="fig|1217721.7.peg.4266"/>
<dbReference type="InterPro" id="IPR001087">
    <property type="entry name" value="GDSL"/>
</dbReference>
<evidence type="ECO:0000313" key="2">
    <source>
        <dbReference type="EMBL" id="AIF49531.1"/>
    </source>
</evidence>
<dbReference type="HOGENOM" id="CLU_1044826_0_0_6"/>
<dbReference type="STRING" id="1217721.HY57_20825"/>
<keyword evidence="1" id="KW-0378">Hydrolase</keyword>
<evidence type="ECO:0008006" key="4">
    <source>
        <dbReference type="Google" id="ProtNLM"/>
    </source>
</evidence>
<dbReference type="Gene3D" id="3.40.50.1110">
    <property type="entry name" value="SGNH hydrolase"/>
    <property type="match status" value="1"/>
</dbReference>
<dbReference type="PANTHER" id="PTHR45648">
    <property type="entry name" value="GDSL LIPASE/ACYLHYDROLASE FAMILY PROTEIN (AFU_ORTHOLOGUE AFUA_4G14700)"/>
    <property type="match status" value="1"/>
</dbReference>
<dbReference type="GO" id="GO:0016788">
    <property type="term" value="F:hydrolase activity, acting on ester bonds"/>
    <property type="evidence" value="ECO:0007669"/>
    <property type="project" value="InterPro"/>
</dbReference>
<keyword evidence="3" id="KW-1185">Reference proteome</keyword>
<dbReference type="SUPFAM" id="SSF52266">
    <property type="entry name" value="SGNH hydrolase"/>
    <property type="match status" value="1"/>
</dbReference>
<accession>A0A075K5M4</accession>
<reference evidence="2 3" key="1">
    <citation type="submission" date="2014-07" db="EMBL/GenBank/DDBJ databases">
        <title>Complete Genome Sequence of Dyella japonica Strain A8 Isolated from Malaysian Tropical Soil.</title>
        <authorList>
            <person name="Hui R.K.H."/>
            <person name="Chen J.-W."/>
            <person name="Chan K.-G."/>
            <person name="Leung F.C.C."/>
        </authorList>
    </citation>
    <scope>NUCLEOTIDE SEQUENCE [LARGE SCALE GENOMIC DNA]</scope>
    <source>
        <strain evidence="2 3">A8</strain>
    </source>
</reference>
<evidence type="ECO:0000256" key="1">
    <source>
        <dbReference type="ARBA" id="ARBA00022801"/>
    </source>
</evidence>
<sequence length="266" mass="29307">MWTATAAPRAQAATDFQRLYVFGDSFSDMGAGYLVSNGPTAVGYLATRMNLPFTHSRDKNANSESIDFAVAGGATGDDPGKLAKGYLLEVGMIRQVQDFAARVRNKSITFDPDRTLFFIAGGANDDNVPLDVSVGNITRQIEMLTSLGARHIELALLPTRMPDFAEEGRRLNPAYEKLVPALRAKLGIDLRFSHWGDYFDEVFTHPEAYGITNTKDPCAYTEIFGGKGGPTCTDPGKHFYYYSEHPSTEVSKLVGDKLYEEINARR</sequence>
<dbReference type="EMBL" id="CP008884">
    <property type="protein sequence ID" value="AIF49531.1"/>
    <property type="molecule type" value="Genomic_DNA"/>
</dbReference>
<dbReference type="InterPro" id="IPR036514">
    <property type="entry name" value="SGNH_hydro_sf"/>
</dbReference>
<dbReference type="AlphaFoldDB" id="A0A075K5M4"/>
<evidence type="ECO:0000313" key="3">
    <source>
        <dbReference type="Proteomes" id="UP000027987"/>
    </source>
</evidence>
<dbReference type="InterPro" id="IPR051058">
    <property type="entry name" value="GDSL_Est/Lipase"/>
</dbReference>
<gene>
    <name evidence="2" type="ORF">HY57_20825</name>
</gene>
<organism evidence="2 3">
    <name type="scientific">Dyella japonica A8</name>
    <dbReference type="NCBI Taxonomy" id="1217721"/>
    <lineage>
        <taxon>Bacteria</taxon>
        <taxon>Pseudomonadati</taxon>
        <taxon>Pseudomonadota</taxon>
        <taxon>Gammaproteobacteria</taxon>
        <taxon>Lysobacterales</taxon>
        <taxon>Rhodanobacteraceae</taxon>
        <taxon>Dyella</taxon>
    </lineage>
</organism>
<name>A0A075K5M4_9GAMM</name>
<dbReference type="Proteomes" id="UP000027987">
    <property type="component" value="Chromosome"/>
</dbReference>
<proteinExistence type="predicted"/>
<dbReference type="KEGG" id="dja:HY57_20825"/>
<protein>
    <recommendedName>
        <fullName evidence="4">GDSL family lipase</fullName>
    </recommendedName>
</protein>
<dbReference type="Pfam" id="PF00657">
    <property type="entry name" value="Lipase_GDSL"/>
    <property type="match status" value="1"/>
</dbReference>
<dbReference type="PANTHER" id="PTHR45648:SF22">
    <property type="entry name" value="GDSL LIPASE_ACYLHYDROLASE FAMILY PROTEIN (AFU_ORTHOLOGUE AFUA_4G14700)"/>
    <property type="match status" value="1"/>
</dbReference>